<dbReference type="Gene3D" id="1.10.287.1040">
    <property type="entry name" value="Exonuclease VII, small subunit"/>
    <property type="match status" value="1"/>
</dbReference>
<dbReference type="EMBL" id="FNVP01000003">
    <property type="protein sequence ID" value="SEF82394.1"/>
    <property type="molecule type" value="Genomic_DNA"/>
</dbReference>
<dbReference type="OrthoDB" id="9813898at2"/>
<evidence type="ECO:0000256" key="5">
    <source>
        <dbReference type="ARBA" id="ARBA00022839"/>
    </source>
</evidence>
<dbReference type="InterPro" id="IPR037004">
    <property type="entry name" value="Exonuc_VII_ssu_sf"/>
</dbReference>
<gene>
    <name evidence="7" type="ORF">SAMN04488130_10365</name>
</gene>
<reference evidence="8" key="1">
    <citation type="submission" date="2016-10" db="EMBL/GenBank/DDBJ databases">
        <authorList>
            <person name="Varghese N."/>
            <person name="Submissions S."/>
        </authorList>
    </citation>
    <scope>NUCLEOTIDE SEQUENCE [LARGE SCALE GENOMIC DNA]</scope>
    <source>
        <strain evidence="8">CGMCC 1.9230</strain>
    </source>
</reference>
<dbReference type="Proteomes" id="UP000236737">
    <property type="component" value="Unassembled WGS sequence"/>
</dbReference>
<protein>
    <recommendedName>
        <fullName evidence="6">Exodeoxyribonuclease VII small subunit</fullName>
        <ecNumber evidence="6">3.1.11.6</ecNumber>
    </recommendedName>
</protein>
<evidence type="ECO:0000256" key="6">
    <source>
        <dbReference type="NCBIfam" id="TIGR01280"/>
    </source>
</evidence>
<dbReference type="GO" id="GO:0006308">
    <property type="term" value="P:DNA catabolic process"/>
    <property type="evidence" value="ECO:0007669"/>
    <property type="project" value="UniProtKB-UniRule"/>
</dbReference>
<keyword evidence="3" id="KW-0540">Nuclease</keyword>
<keyword evidence="2" id="KW-0963">Cytoplasm</keyword>
<dbReference type="AlphaFoldDB" id="A0A1H5V5B5"/>
<keyword evidence="4" id="KW-0378">Hydrolase</keyword>
<sequence>MEEKLNYTNAFEELQEIVTEIEQGEISVDELSAKVKRATTLIKFCKLKLTTTEEDVNSILKELEN</sequence>
<dbReference type="NCBIfam" id="TIGR01280">
    <property type="entry name" value="xseB"/>
    <property type="match status" value="1"/>
</dbReference>
<evidence type="ECO:0000313" key="8">
    <source>
        <dbReference type="Proteomes" id="UP000236737"/>
    </source>
</evidence>
<keyword evidence="5" id="KW-0269">Exonuclease</keyword>
<evidence type="ECO:0000313" key="7">
    <source>
        <dbReference type="EMBL" id="SEF82394.1"/>
    </source>
</evidence>
<name>A0A1H5V5B5_9FLAO</name>
<dbReference type="Pfam" id="PF02609">
    <property type="entry name" value="Exonuc_VII_S"/>
    <property type="match status" value="1"/>
</dbReference>
<evidence type="ECO:0000256" key="2">
    <source>
        <dbReference type="ARBA" id="ARBA00022490"/>
    </source>
</evidence>
<dbReference type="GO" id="GO:0009318">
    <property type="term" value="C:exodeoxyribonuclease VII complex"/>
    <property type="evidence" value="ECO:0007669"/>
    <property type="project" value="UniProtKB-UniRule"/>
</dbReference>
<keyword evidence="8" id="KW-1185">Reference proteome</keyword>
<dbReference type="SUPFAM" id="SSF116842">
    <property type="entry name" value="XseB-like"/>
    <property type="match status" value="1"/>
</dbReference>
<comment type="similarity">
    <text evidence="1">Belongs to the XseB family.</text>
</comment>
<dbReference type="RefSeq" id="WP_103999165.1">
    <property type="nucleotide sequence ID" value="NZ_FNVP01000003.1"/>
</dbReference>
<proteinExistence type="inferred from homology"/>
<dbReference type="GO" id="GO:0008855">
    <property type="term" value="F:exodeoxyribonuclease VII activity"/>
    <property type="evidence" value="ECO:0007669"/>
    <property type="project" value="UniProtKB-UniRule"/>
</dbReference>
<accession>A0A1H5V5B5</accession>
<evidence type="ECO:0000256" key="3">
    <source>
        <dbReference type="ARBA" id="ARBA00022722"/>
    </source>
</evidence>
<evidence type="ECO:0000256" key="1">
    <source>
        <dbReference type="ARBA" id="ARBA00009998"/>
    </source>
</evidence>
<dbReference type="InterPro" id="IPR003761">
    <property type="entry name" value="Exonuc_VII_S"/>
</dbReference>
<dbReference type="EC" id="3.1.11.6" evidence="6"/>
<evidence type="ECO:0000256" key="4">
    <source>
        <dbReference type="ARBA" id="ARBA00022801"/>
    </source>
</evidence>
<organism evidence="7 8">
    <name type="scientific">Flavobacterium urumqiense</name>
    <dbReference type="NCBI Taxonomy" id="935224"/>
    <lineage>
        <taxon>Bacteria</taxon>
        <taxon>Pseudomonadati</taxon>
        <taxon>Bacteroidota</taxon>
        <taxon>Flavobacteriia</taxon>
        <taxon>Flavobacteriales</taxon>
        <taxon>Flavobacteriaceae</taxon>
        <taxon>Flavobacterium</taxon>
    </lineage>
</organism>